<dbReference type="InterPro" id="IPR008927">
    <property type="entry name" value="6-PGluconate_DH-like_C_sf"/>
</dbReference>
<keyword evidence="14" id="KW-1185">Reference proteome</keyword>
<dbReference type="CDD" id="cd06558">
    <property type="entry name" value="crotonase-like"/>
    <property type="match status" value="1"/>
</dbReference>
<feature type="domain" description="3-hydroxyacyl-CoA dehydrogenase NAD binding" evidence="12">
    <location>
        <begin position="19"/>
        <end position="196"/>
    </location>
</feature>
<dbReference type="InterPro" id="IPR006108">
    <property type="entry name" value="3HC_DH_C"/>
</dbReference>
<evidence type="ECO:0000256" key="8">
    <source>
        <dbReference type="ARBA" id="ARBA00023239"/>
    </source>
</evidence>
<dbReference type="SUPFAM" id="SSF52096">
    <property type="entry name" value="ClpP/crotonase"/>
    <property type="match status" value="1"/>
</dbReference>
<evidence type="ECO:0000259" key="11">
    <source>
        <dbReference type="Pfam" id="PF00725"/>
    </source>
</evidence>
<dbReference type="Gene3D" id="1.10.1040.50">
    <property type="match status" value="1"/>
</dbReference>
<dbReference type="Pfam" id="PF02737">
    <property type="entry name" value="3HCDH_N"/>
    <property type="match status" value="1"/>
</dbReference>
<dbReference type="InterPro" id="IPR006176">
    <property type="entry name" value="3-OHacyl-CoA_DH_NAD-bd"/>
</dbReference>
<evidence type="ECO:0000256" key="9">
    <source>
        <dbReference type="ARBA" id="ARBA00023268"/>
    </source>
</evidence>
<dbReference type="OrthoDB" id="5389341at2"/>
<keyword evidence="9" id="KW-0511">Multifunctional enzyme</keyword>
<evidence type="ECO:0000256" key="5">
    <source>
        <dbReference type="ARBA" id="ARBA00023002"/>
    </source>
</evidence>
<organism evidence="13 14">
    <name type="scientific">Pseudothioclava arenosa</name>
    <dbReference type="NCBI Taxonomy" id="1795308"/>
    <lineage>
        <taxon>Bacteria</taxon>
        <taxon>Pseudomonadati</taxon>
        <taxon>Pseudomonadota</taxon>
        <taxon>Alphaproteobacteria</taxon>
        <taxon>Rhodobacterales</taxon>
        <taxon>Paracoccaceae</taxon>
        <taxon>Pseudothioclava</taxon>
    </lineage>
</organism>
<evidence type="ECO:0000256" key="2">
    <source>
        <dbReference type="ARBA" id="ARBA00007005"/>
    </source>
</evidence>
<dbReference type="InterPro" id="IPR036291">
    <property type="entry name" value="NAD(P)-bd_dom_sf"/>
</dbReference>
<dbReference type="SUPFAM" id="SSF51735">
    <property type="entry name" value="NAD(P)-binding Rossmann-fold domains"/>
    <property type="match status" value="1"/>
</dbReference>
<feature type="domain" description="3-hydroxyacyl-CoA dehydrogenase C-terminal" evidence="11">
    <location>
        <begin position="199"/>
        <end position="300"/>
    </location>
</feature>
<dbReference type="PANTHER" id="PTHR43612">
    <property type="entry name" value="TRIFUNCTIONAL ENZYME SUBUNIT ALPHA"/>
    <property type="match status" value="1"/>
</dbReference>
<keyword evidence="4" id="KW-0442">Lipid degradation</keyword>
<dbReference type="PANTHER" id="PTHR43612:SF3">
    <property type="entry name" value="TRIFUNCTIONAL ENZYME SUBUNIT ALPHA, MITOCHONDRIAL"/>
    <property type="match status" value="1"/>
</dbReference>
<proteinExistence type="inferred from homology"/>
<keyword evidence="5" id="KW-0560">Oxidoreductase</keyword>
<evidence type="ECO:0000256" key="6">
    <source>
        <dbReference type="ARBA" id="ARBA00023027"/>
    </source>
</evidence>
<evidence type="ECO:0000256" key="1">
    <source>
        <dbReference type="ARBA" id="ARBA00005005"/>
    </source>
</evidence>
<accession>A0A2A4CM27</accession>
<keyword evidence="6" id="KW-0520">NAD</keyword>
<dbReference type="GO" id="GO:0004300">
    <property type="term" value="F:enoyl-CoA hydratase activity"/>
    <property type="evidence" value="ECO:0007669"/>
    <property type="project" value="TreeGrafter"/>
</dbReference>
<dbReference type="InterPro" id="IPR029045">
    <property type="entry name" value="ClpP/crotonase-like_dom_sf"/>
</dbReference>
<evidence type="ECO:0000256" key="10">
    <source>
        <dbReference type="ARBA" id="ARBA00049556"/>
    </source>
</evidence>
<comment type="caution">
    <text evidence="13">The sequence shown here is derived from an EMBL/GenBank/DDBJ whole genome shotgun (WGS) entry which is preliminary data.</text>
</comment>
<protein>
    <submittedName>
        <fullName evidence="13">3-hydroxyacyl-CoA dehydrogenase</fullName>
    </submittedName>
</protein>
<gene>
    <name evidence="13" type="ORF">CLN94_13575</name>
</gene>
<dbReference type="SUPFAM" id="SSF48179">
    <property type="entry name" value="6-phosphogluconate dehydrogenase C-terminal domain-like"/>
    <property type="match status" value="1"/>
</dbReference>
<dbReference type="GO" id="GO:0016509">
    <property type="term" value="F:long-chain (3S)-3-hydroxyacyl-CoA dehydrogenase (NAD+) activity"/>
    <property type="evidence" value="ECO:0007669"/>
    <property type="project" value="TreeGrafter"/>
</dbReference>
<name>A0A2A4CM27_9RHOB</name>
<dbReference type="Gene3D" id="3.90.226.10">
    <property type="entry name" value="2-enoyl-CoA Hydratase, Chain A, domain 1"/>
    <property type="match status" value="1"/>
</dbReference>
<dbReference type="AlphaFoldDB" id="A0A2A4CM27"/>
<sequence>MGQIRPVWGLSETRCARAVVIGAGNMGAGIAAQFANAGVAVDLLDIPGAEGQPRNARAEAGIATQQRAGGFMGDLPVALVRPGNTEDDFDRVAGADWIIEAVIENLEIKRALYARIEPLLKPGAIVSSNTSTIPRAALIAGRSPAFAEAFVISHFFNPPRHMPLLELVAPPGNAAQAAAAQIGRRALGKTVIECRDTPGFIANRIGCAWMSVAITEAVRLGLTVEQADAVHVAFGVPRTGVFGLTDLVGIDMIPSIWGSLMRALPGGDKINRFDLPGLKLVQAMIAGGRFGRKAGGGFYRRTADGATEVIDIATGAYGPATGYSAADLPGGGRDLEALLADDTGLGAYARSVLGEVLAYAQEHAPEIAPSRAAIDVAMELGYAWKRGPFKILDGLSDAALAGLGHDLQRGPAGAPGLMGQGPDRLARAKSADAVLAESPAAALWDLGEGLACLELRTKMNAIDSGVLDMLDATLGKLGGPVRALVIGNHNARAFSAGANLAEMAARIDAGEWDALEAFIARGQRLYSALRAAPVPVVAAVQGVALGGGCELSLHCSAVVATAAAKISLPEHLVGLLPGWGGCARLLERAQASGGGAARAFAALTLPRPAGSAREAAELGLLRGSDPIVMHPGDLIDAAADLALSMAGGYAPEGPAMLRAEGAEAAATILAGPRARHEAGKLSEADLGVQARIVEVLTGGATAPGEEMSEADLHALERQAFVALAHDPLTLARIRHMLATGKPLRT</sequence>
<evidence type="ECO:0000256" key="3">
    <source>
        <dbReference type="ARBA" id="ARBA00022832"/>
    </source>
</evidence>
<reference evidence="13 14" key="1">
    <citation type="submission" date="2017-09" db="EMBL/GenBank/DDBJ databases">
        <title>A multilocus sequence analysis scheme for characterization of bacteria in the genus Thioclava.</title>
        <authorList>
            <person name="Liu Y."/>
            <person name="Shao Z."/>
        </authorList>
    </citation>
    <scope>NUCLEOTIDE SEQUENCE [LARGE SCALE GENOMIC DNA]</scope>
    <source>
        <strain evidence="13 14">CAU 1312</strain>
    </source>
</reference>
<dbReference type="GO" id="GO:0006635">
    <property type="term" value="P:fatty acid beta-oxidation"/>
    <property type="evidence" value="ECO:0007669"/>
    <property type="project" value="UniProtKB-UniPathway"/>
</dbReference>
<dbReference type="Pfam" id="PF00378">
    <property type="entry name" value="ECH_1"/>
    <property type="match status" value="1"/>
</dbReference>
<keyword evidence="7" id="KW-0443">Lipid metabolism</keyword>
<keyword evidence="8" id="KW-0456">Lyase</keyword>
<comment type="similarity">
    <text evidence="2">In the central section; belongs to the 3-hydroxyacyl-CoA dehydrogenase family.</text>
</comment>
<dbReference type="GO" id="GO:0070403">
    <property type="term" value="F:NAD+ binding"/>
    <property type="evidence" value="ECO:0007669"/>
    <property type="project" value="InterPro"/>
</dbReference>
<keyword evidence="3" id="KW-0276">Fatty acid metabolism</keyword>
<dbReference type="Proteomes" id="UP000243507">
    <property type="component" value="Unassembled WGS sequence"/>
</dbReference>
<evidence type="ECO:0000313" key="14">
    <source>
        <dbReference type="Proteomes" id="UP000243507"/>
    </source>
</evidence>
<evidence type="ECO:0000256" key="7">
    <source>
        <dbReference type="ARBA" id="ARBA00023098"/>
    </source>
</evidence>
<dbReference type="InterPro" id="IPR050136">
    <property type="entry name" value="FA_oxidation_alpha_subunit"/>
</dbReference>
<comment type="pathway">
    <text evidence="1">Lipid metabolism; fatty acid beta-oxidation.</text>
</comment>
<dbReference type="UniPathway" id="UPA00659"/>
<dbReference type="EMBL" id="NTJD01000015">
    <property type="protein sequence ID" value="PCD75547.1"/>
    <property type="molecule type" value="Genomic_DNA"/>
</dbReference>
<dbReference type="RefSeq" id="WP_096434542.1">
    <property type="nucleotide sequence ID" value="NZ_NTJD01000015.1"/>
</dbReference>
<evidence type="ECO:0000256" key="4">
    <source>
        <dbReference type="ARBA" id="ARBA00022963"/>
    </source>
</evidence>
<dbReference type="InterPro" id="IPR001753">
    <property type="entry name" value="Enoyl-CoA_hydra/iso"/>
</dbReference>
<dbReference type="Gene3D" id="3.40.50.720">
    <property type="entry name" value="NAD(P)-binding Rossmann-like Domain"/>
    <property type="match status" value="1"/>
</dbReference>
<dbReference type="Pfam" id="PF00725">
    <property type="entry name" value="3HCDH"/>
    <property type="match status" value="1"/>
</dbReference>
<comment type="catalytic activity">
    <reaction evidence="10">
        <text>a (3S)-3-hydroxyacyl-CoA + NAD(+) = a 3-oxoacyl-CoA + NADH + H(+)</text>
        <dbReference type="Rhea" id="RHEA:22432"/>
        <dbReference type="ChEBI" id="CHEBI:15378"/>
        <dbReference type="ChEBI" id="CHEBI:57318"/>
        <dbReference type="ChEBI" id="CHEBI:57540"/>
        <dbReference type="ChEBI" id="CHEBI:57945"/>
        <dbReference type="ChEBI" id="CHEBI:90726"/>
        <dbReference type="EC" id="1.1.1.35"/>
    </reaction>
</comment>
<evidence type="ECO:0000259" key="12">
    <source>
        <dbReference type="Pfam" id="PF02737"/>
    </source>
</evidence>
<evidence type="ECO:0000313" key="13">
    <source>
        <dbReference type="EMBL" id="PCD75547.1"/>
    </source>
</evidence>